<protein>
    <recommendedName>
        <fullName evidence="2">Protein-glutamine gamma-glutamyltransferase-like C-terminal domain-containing protein</fullName>
    </recommendedName>
</protein>
<feature type="domain" description="Protein-glutamine gamma-glutamyltransferase-like C-terminal" evidence="2">
    <location>
        <begin position="137"/>
        <end position="203"/>
    </location>
</feature>
<feature type="transmembrane region" description="Helical" evidence="1">
    <location>
        <begin position="68"/>
        <end position="90"/>
    </location>
</feature>
<keyword evidence="4" id="KW-1185">Reference proteome</keyword>
<comment type="caution">
    <text evidence="3">The sequence shown here is derived from an EMBL/GenBank/DDBJ whole genome shotgun (WGS) entry which is preliminary data.</text>
</comment>
<evidence type="ECO:0000256" key="1">
    <source>
        <dbReference type="SAM" id="Phobius"/>
    </source>
</evidence>
<keyword evidence="1" id="KW-0812">Transmembrane</keyword>
<evidence type="ECO:0000259" key="2">
    <source>
        <dbReference type="Pfam" id="PF13559"/>
    </source>
</evidence>
<keyword evidence="1" id="KW-1133">Transmembrane helix</keyword>
<organism evidence="3 4">
    <name type="scientific">Arthrobacter stackebrandtii</name>
    <dbReference type="NCBI Taxonomy" id="272161"/>
    <lineage>
        <taxon>Bacteria</taxon>
        <taxon>Bacillati</taxon>
        <taxon>Actinomycetota</taxon>
        <taxon>Actinomycetes</taxon>
        <taxon>Micrococcales</taxon>
        <taxon>Micrococcaceae</taxon>
        <taxon>Arthrobacter</taxon>
    </lineage>
</organism>
<dbReference type="EMBL" id="JAGIOI010000001">
    <property type="protein sequence ID" value="MBP2413705.1"/>
    <property type="molecule type" value="Genomic_DNA"/>
</dbReference>
<dbReference type="Proteomes" id="UP000711614">
    <property type="component" value="Unassembled WGS sequence"/>
</dbReference>
<keyword evidence="1" id="KW-0472">Membrane</keyword>
<evidence type="ECO:0000313" key="3">
    <source>
        <dbReference type="EMBL" id="MBP2413705.1"/>
    </source>
</evidence>
<reference evidence="3 4" key="1">
    <citation type="submission" date="2021-03" db="EMBL/GenBank/DDBJ databases">
        <title>Sequencing the genomes of 1000 actinobacteria strains.</title>
        <authorList>
            <person name="Klenk H.-P."/>
        </authorList>
    </citation>
    <scope>NUCLEOTIDE SEQUENCE [LARGE SCALE GENOMIC DNA]</scope>
    <source>
        <strain evidence="3 4">DSM 16005</strain>
    </source>
</reference>
<gene>
    <name evidence="3" type="ORF">JOF48_002504</name>
</gene>
<dbReference type="RefSeq" id="WP_209681183.1">
    <property type="nucleotide sequence ID" value="NZ_JAGIOI010000001.1"/>
</dbReference>
<dbReference type="Pfam" id="PF13559">
    <property type="entry name" value="DUF4129"/>
    <property type="match status" value="1"/>
</dbReference>
<sequence length="241" mass="25523">MITAAILPMLHPADVPVVPGADEARRWAQEELSRKIYQDAKPGWTDELFAMLKKAFQELLGKMGMADASVGLSVAVALVLVAVVVIILVVRPRLNRKRAATSAVFDSETALSAAHHRSLARAAAASGDFGTAVNEQFRAMVRAAEERDVSVPALGLTATEIVGVLDRAFPSHRAALDRSAELFNAVRYGKVPPPSSMYQELLATDSALAATTPVYADAFAGAAPRVSTPAHQDSAVKGVQP</sequence>
<evidence type="ECO:0000313" key="4">
    <source>
        <dbReference type="Proteomes" id="UP000711614"/>
    </source>
</evidence>
<accession>A0ABS4YZ01</accession>
<proteinExistence type="predicted"/>
<dbReference type="InterPro" id="IPR025403">
    <property type="entry name" value="TgpA-like_C"/>
</dbReference>
<name>A0ABS4YZ01_9MICC</name>